<feature type="compositionally biased region" description="Low complexity" evidence="1">
    <location>
        <begin position="131"/>
        <end position="142"/>
    </location>
</feature>
<proteinExistence type="predicted"/>
<keyword evidence="4" id="KW-1185">Reference proteome</keyword>
<evidence type="ECO:0008006" key="5">
    <source>
        <dbReference type="Google" id="ProtNLM"/>
    </source>
</evidence>
<keyword evidence="2" id="KW-0472">Membrane</keyword>
<protein>
    <recommendedName>
        <fullName evidence="5">Tetratricopeptide repeat protein</fullName>
    </recommendedName>
</protein>
<evidence type="ECO:0000256" key="1">
    <source>
        <dbReference type="SAM" id="MobiDB-lite"/>
    </source>
</evidence>
<dbReference type="EMBL" id="JAQNDL010000003">
    <property type="protein sequence ID" value="MDC0720852.1"/>
    <property type="molecule type" value="Genomic_DNA"/>
</dbReference>
<name>A0ABT5E4Q6_9BACT</name>
<feature type="region of interest" description="Disordered" evidence="1">
    <location>
        <begin position="113"/>
        <end position="160"/>
    </location>
</feature>
<keyword evidence="2" id="KW-1133">Transmembrane helix</keyword>
<organism evidence="3 4">
    <name type="scientific">Nannocystis bainbridge</name>
    <dbReference type="NCBI Taxonomy" id="2995303"/>
    <lineage>
        <taxon>Bacteria</taxon>
        <taxon>Pseudomonadati</taxon>
        <taxon>Myxococcota</taxon>
        <taxon>Polyangia</taxon>
        <taxon>Nannocystales</taxon>
        <taxon>Nannocystaceae</taxon>
        <taxon>Nannocystis</taxon>
    </lineage>
</organism>
<comment type="caution">
    <text evidence="3">The sequence shown here is derived from an EMBL/GenBank/DDBJ whole genome shotgun (WGS) entry which is preliminary data.</text>
</comment>
<evidence type="ECO:0000313" key="4">
    <source>
        <dbReference type="Proteomes" id="UP001221686"/>
    </source>
</evidence>
<dbReference type="RefSeq" id="WP_272089361.1">
    <property type="nucleotide sequence ID" value="NZ_JAQNDL010000003.1"/>
</dbReference>
<accession>A0ABT5E4Q6</accession>
<evidence type="ECO:0000256" key="2">
    <source>
        <dbReference type="SAM" id="Phobius"/>
    </source>
</evidence>
<feature type="transmembrane region" description="Helical" evidence="2">
    <location>
        <begin position="163"/>
        <end position="185"/>
    </location>
</feature>
<reference evidence="3 4" key="1">
    <citation type="submission" date="2022-11" db="EMBL/GenBank/DDBJ databases">
        <title>Minimal conservation of predation-associated metabolite biosynthetic gene clusters underscores biosynthetic potential of Myxococcota including descriptions for ten novel species: Archangium lansinium sp. nov., Myxococcus landrumus sp. nov., Nannocystis bai.</title>
        <authorList>
            <person name="Ahearne A."/>
            <person name="Stevens C."/>
            <person name="Dowd S."/>
        </authorList>
    </citation>
    <scope>NUCLEOTIDE SEQUENCE [LARGE SCALE GENOMIC DNA]</scope>
    <source>
        <strain evidence="3 4">BB15-2</strain>
    </source>
</reference>
<gene>
    <name evidence="3" type="ORF">POL25_28365</name>
</gene>
<dbReference type="Proteomes" id="UP001221686">
    <property type="component" value="Unassembled WGS sequence"/>
</dbReference>
<feature type="transmembrane region" description="Helical" evidence="2">
    <location>
        <begin position="230"/>
        <end position="250"/>
    </location>
</feature>
<keyword evidence="2" id="KW-0812">Transmembrane</keyword>
<sequence>MLVHLLLAVSLLAPPSKGSPPSKAAAQKAFNDGNWQAALDLYLALAEAPGVHPPNALVGAHDSLRALHDAAPSDAHICRALALAREVLHRDDLSDDERAYWAELAADDAARAGAGCAGEGSPSEPIEVDEAPTTTPAQAQTPEGPVSALATRAPEPRRPTARVVTGSLLSIVGASLVGGTIGVLVRRDRTDEKIAAITTTLLAENRGPTSAESEVASAARASFKEDRTTAWALGIIGSVSLLTGLTLALIPARPSSSARLRANAAGIVYSF</sequence>
<evidence type="ECO:0000313" key="3">
    <source>
        <dbReference type="EMBL" id="MDC0720852.1"/>
    </source>
</evidence>